<dbReference type="GO" id="GO:0015031">
    <property type="term" value="P:protein transport"/>
    <property type="evidence" value="ECO:0007669"/>
    <property type="project" value="UniProtKB-KW"/>
</dbReference>
<dbReference type="Pfam" id="PF00810">
    <property type="entry name" value="ER_lumen_recept"/>
    <property type="match status" value="1"/>
</dbReference>
<proteinExistence type="inferred from homology"/>
<keyword evidence="5" id="KW-0256">Endoplasmic reticulum</keyword>
<reference evidence="12" key="2">
    <citation type="submission" date="2021-08" db="EMBL/GenBank/DDBJ databases">
        <authorList>
            <person name="Eriksson T."/>
        </authorList>
    </citation>
    <scope>NUCLEOTIDE SEQUENCE</scope>
    <source>
        <strain evidence="12">Stoneville</strain>
        <tissue evidence="12">Whole head</tissue>
    </source>
</reference>
<dbReference type="GO" id="GO:0006621">
    <property type="term" value="P:protein retention in ER lumen"/>
    <property type="evidence" value="ECO:0007669"/>
    <property type="project" value="InterPro"/>
</dbReference>
<accession>A0A8J6L4L0</accession>
<feature type="transmembrane region" description="Helical" evidence="11">
    <location>
        <begin position="37"/>
        <end position="57"/>
    </location>
</feature>
<keyword evidence="7" id="KW-0653">Protein transport</keyword>
<dbReference type="Proteomes" id="UP000719412">
    <property type="component" value="Unassembled WGS sequence"/>
</dbReference>
<organism evidence="12 13">
    <name type="scientific">Tenebrio molitor</name>
    <name type="common">Yellow mealworm beetle</name>
    <dbReference type="NCBI Taxonomy" id="7067"/>
    <lineage>
        <taxon>Eukaryota</taxon>
        <taxon>Metazoa</taxon>
        <taxon>Ecdysozoa</taxon>
        <taxon>Arthropoda</taxon>
        <taxon>Hexapoda</taxon>
        <taxon>Insecta</taxon>
        <taxon>Pterygota</taxon>
        <taxon>Neoptera</taxon>
        <taxon>Endopterygota</taxon>
        <taxon>Coleoptera</taxon>
        <taxon>Polyphaga</taxon>
        <taxon>Cucujiformia</taxon>
        <taxon>Tenebrionidae</taxon>
        <taxon>Tenebrio</taxon>
    </lineage>
</organism>
<name>A0A8J6L4L0_TENMO</name>
<keyword evidence="6" id="KW-0931">ER-Golgi transport</keyword>
<feature type="transmembrane region" description="Helical" evidence="11">
    <location>
        <begin position="77"/>
        <end position="98"/>
    </location>
</feature>
<dbReference type="PANTHER" id="PTHR10585">
    <property type="entry name" value="ER LUMEN PROTEIN RETAINING RECEPTOR"/>
    <property type="match status" value="1"/>
</dbReference>
<evidence type="ECO:0000256" key="1">
    <source>
        <dbReference type="ARBA" id="ARBA00004477"/>
    </source>
</evidence>
<evidence type="ECO:0000256" key="9">
    <source>
        <dbReference type="ARBA" id="ARBA00023136"/>
    </source>
</evidence>
<keyword evidence="13" id="KW-1185">Reference proteome</keyword>
<dbReference type="GO" id="GO:0005789">
    <property type="term" value="C:endoplasmic reticulum membrane"/>
    <property type="evidence" value="ECO:0007669"/>
    <property type="project" value="UniProtKB-SubCell"/>
</dbReference>
<evidence type="ECO:0000256" key="11">
    <source>
        <dbReference type="SAM" id="Phobius"/>
    </source>
</evidence>
<evidence type="ECO:0000256" key="8">
    <source>
        <dbReference type="ARBA" id="ARBA00022989"/>
    </source>
</evidence>
<keyword evidence="4 11" id="KW-0812">Transmembrane</keyword>
<keyword evidence="8 11" id="KW-1133">Transmembrane helix</keyword>
<protein>
    <submittedName>
        <fullName evidence="12">Uncharacterized protein</fullName>
    </submittedName>
</protein>
<comment type="similarity">
    <text evidence="2">Belongs to the ERD2 family.</text>
</comment>
<evidence type="ECO:0000256" key="7">
    <source>
        <dbReference type="ARBA" id="ARBA00022927"/>
    </source>
</evidence>
<evidence type="ECO:0000256" key="4">
    <source>
        <dbReference type="ARBA" id="ARBA00022692"/>
    </source>
</evidence>
<sequence length="146" mass="16883">MFNNEFSLIEVLYSFSIILEAVAIWPQFFMISKVRQVNIIVFLYLLLLGSYRAFYILKWIYYYQTLGYINTVTFVPGIVQVIPYLVFLGLCLCKVVVITRTDVPSESKIYHEVPEKEVFIIQLTQESLKPLHKIDVVAGVHTAPQA</sequence>
<keyword evidence="9 11" id="KW-0472">Membrane</keyword>
<evidence type="ECO:0000256" key="5">
    <source>
        <dbReference type="ARBA" id="ARBA00022824"/>
    </source>
</evidence>
<evidence type="ECO:0000256" key="10">
    <source>
        <dbReference type="ARBA" id="ARBA00023170"/>
    </source>
</evidence>
<evidence type="ECO:0000256" key="2">
    <source>
        <dbReference type="ARBA" id="ARBA00010120"/>
    </source>
</evidence>
<dbReference type="EMBL" id="JABDTM020027029">
    <property type="protein sequence ID" value="KAH0811119.1"/>
    <property type="molecule type" value="Genomic_DNA"/>
</dbReference>
<comment type="caution">
    <text evidence="12">The sequence shown here is derived from an EMBL/GenBank/DDBJ whole genome shotgun (WGS) entry which is preliminary data.</text>
</comment>
<keyword evidence="3" id="KW-0813">Transport</keyword>
<dbReference type="GO" id="GO:0046923">
    <property type="term" value="F:ER retention sequence binding"/>
    <property type="evidence" value="ECO:0007669"/>
    <property type="project" value="InterPro"/>
</dbReference>
<keyword evidence="10" id="KW-0675">Receptor</keyword>
<comment type="subcellular location">
    <subcellularLocation>
        <location evidence="1">Endoplasmic reticulum membrane</location>
        <topology evidence="1">Multi-pass membrane protein</topology>
    </subcellularLocation>
</comment>
<dbReference type="PRINTS" id="PR00660">
    <property type="entry name" value="ERLUMENR"/>
</dbReference>
<gene>
    <name evidence="12" type="ORF">GEV33_011675</name>
</gene>
<dbReference type="InterPro" id="IPR000133">
    <property type="entry name" value="ER_ret_rcpt"/>
</dbReference>
<evidence type="ECO:0000313" key="12">
    <source>
        <dbReference type="EMBL" id="KAH0811119.1"/>
    </source>
</evidence>
<dbReference type="AlphaFoldDB" id="A0A8J6L4L0"/>
<evidence type="ECO:0000256" key="3">
    <source>
        <dbReference type="ARBA" id="ARBA00022448"/>
    </source>
</evidence>
<feature type="transmembrane region" description="Helical" evidence="11">
    <location>
        <begin position="6"/>
        <end position="25"/>
    </location>
</feature>
<evidence type="ECO:0000313" key="13">
    <source>
        <dbReference type="Proteomes" id="UP000719412"/>
    </source>
</evidence>
<reference evidence="12" key="1">
    <citation type="journal article" date="2020" name="J Insects Food Feed">
        <title>The yellow mealworm (Tenebrio molitor) genome: a resource for the emerging insects as food and feed industry.</title>
        <authorList>
            <person name="Eriksson T."/>
            <person name="Andere A."/>
            <person name="Kelstrup H."/>
            <person name="Emery V."/>
            <person name="Picard C."/>
        </authorList>
    </citation>
    <scope>NUCLEOTIDE SEQUENCE</scope>
    <source>
        <strain evidence="12">Stoneville</strain>
        <tissue evidence="12">Whole head</tissue>
    </source>
</reference>
<evidence type="ECO:0000256" key="6">
    <source>
        <dbReference type="ARBA" id="ARBA00022892"/>
    </source>
</evidence>
<dbReference type="GO" id="GO:0016192">
    <property type="term" value="P:vesicle-mediated transport"/>
    <property type="evidence" value="ECO:0007669"/>
    <property type="project" value="UniProtKB-KW"/>
</dbReference>